<accession>A0A933IC39</accession>
<sequence>MSPEQISPPEILEWSVHPFAESPKRAVVAVLAPVITCLLVYLWMQSWFWVGLAFLLIISSELPFFLKTSYRFDEKGIAQKRGGVVQSRTWEQIKSYYPDRTGVLVSPFLQKTWLENFRGLYLQFGKHREEVLSYLGKKIPQDKPPS</sequence>
<protein>
    <submittedName>
        <fullName evidence="2">Uncharacterized protein</fullName>
    </submittedName>
</protein>
<dbReference type="Proteomes" id="UP000736328">
    <property type="component" value="Unassembled WGS sequence"/>
</dbReference>
<reference evidence="2" key="1">
    <citation type="submission" date="2020-07" db="EMBL/GenBank/DDBJ databases">
        <title>Huge and variable diversity of episymbiotic CPR bacteria and DPANN archaea in groundwater ecosystems.</title>
        <authorList>
            <person name="He C.Y."/>
            <person name="Keren R."/>
            <person name="Whittaker M."/>
            <person name="Farag I.F."/>
            <person name="Doudna J."/>
            <person name="Cate J.H.D."/>
            <person name="Banfield J.F."/>
        </authorList>
    </citation>
    <scope>NUCLEOTIDE SEQUENCE</scope>
    <source>
        <strain evidence="2">NC_groundwater_1520_Pr4_B-0.1um_53_5</strain>
    </source>
</reference>
<gene>
    <name evidence="2" type="ORF">HY768_10160</name>
</gene>
<feature type="transmembrane region" description="Helical" evidence="1">
    <location>
        <begin position="49"/>
        <end position="66"/>
    </location>
</feature>
<organism evidence="2 3">
    <name type="scientific">candidate division TA06 bacterium</name>
    <dbReference type="NCBI Taxonomy" id="2250710"/>
    <lineage>
        <taxon>Bacteria</taxon>
        <taxon>Bacteria division TA06</taxon>
    </lineage>
</organism>
<evidence type="ECO:0000256" key="1">
    <source>
        <dbReference type="SAM" id="Phobius"/>
    </source>
</evidence>
<dbReference type="AlphaFoldDB" id="A0A933IC39"/>
<proteinExistence type="predicted"/>
<keyword evidence="1" id="KW-0812">Transmembrane</keyword>
<evidence type="ECO:0000313" key="3">
    <source>
        <dbReference type="Proteomes" id="UP000736328"/>
    </source>
</evidence>
<feature type="transmembrane region" description="Helical" evidence="1">
    <location>
        <begin position="26"/>
        <end position="43"/>
    </location>
</feature>
<keyword evidence="1" id="KW-0472">Membrane</keyword>
<keyword evidence="1" id="KW-1133">Transmembrane helix</keyword>
<evidence type="ECO:0000313" key="2">
    <source>
        <dbReference type="EMBL" id="MBI4727559.1"/>
    </source>
</evidence>
<comment type="caution">
    <text evidence="2">The sequence shown here is derived from an EMBL/GenBank/DDBJ whole genome shotgun (WGS) entry which is preliminary data.</text>
</comment>
<name>A0A933IC39_UNCT6</name>
<dbReference type="EMBL" id="JACQXR010000137">
    <property type="protein sequence ID" value="MBI4727559.1"/>
    <property type="molecule type" value="Genomic_DNA"/>
</dbReference>